<evidence type="ECO:0000256" key="3">
    <source>
        <dbReference type="ARBA" id="ARBA00007971"/>
    </source>
</evidence>
<keyword evidence="6 11" id="KW-1133">Transmembrane helix</keyword>
<evidence type="ECO:0000259" key="13">
    <source>
        <dbReference type="Pfam" id="PF08345"/>
    </source>
</evidence>
<evidence type="ECO:0000256" key="8">
    <source>
        <dbReference type="ARBA" id="ARBA00023143"/>
    </source>
</evidence>
<feature type="domain" description="Flagellar M-ring C-terminal" evidence="13">
    <location>
        <begin position="251"/>
        <end position="400"/>
    </location>
</feature>
<evidence type="ECO:0000256" key="2">
    <source>
        <dbReference type="ARBA" id="ARBA00004651"/>
    </source>
</evidence>
<dbReference type="PANTHER" id="PTHR30046:SF0">
    <property type="entry name" value="FLAGELLAR M-RING PROTEIN"/>
    <property type="match status" value="1"/>
</dbReference>
<keyword evidence="5 11" id="KW-0812">Transmembrane</keyword>
<evidence type="ECO:0000256" key="9">
    <source>
        <dbReference type="PIRNR" id="PIRNR004862"/>
    </source>
</evidence>
<dbReference type="GO" id="GO:0005886">
    <property type="term" value="C:plasma membrane"/>
    <property type="evidence" value="ECO:0007669"/>
    <property type="project" value="UniProtKB-SubCell"/>
</dbReference>
<keyword evidence="15" id="KW-1185">Reference proteome</keyword>
<keyword evidence="14" id="KW-0282">Flagellum</keyword>
<dbReference type="GO" id="GO:0009431">
    <property type="term" value="C:bacterial-type flagellum basal body, MS ring"/>
    <property type="evidence" value="ECO:0007669"/>
    <property type="project" value="InterPro"/>
</dbReference>
<dbReference type="NCBIfam" id="TIGR00206">
    <property type="entry name" value="fliF"/>
    <property type="match status" value="1"/>
</dbReference>
<dbReference type="Proteomes" id="UP000581206">
    <property type="component" value="Unassembled WGS sequence"/>
</dbReference>
<evidence type="ECO:0000313" key="14">
    <source>
        <dbReference type="EMBL" id="NKY22859.1"/>
    </source>
</evidence>
<dbReference type="GO" id="GO:0071973">
    <property type="term" value="P:bacterial-type flagellum-dependent cell motility"/>
    <property type="evidence" value="ECO:0007669"/>
    <property type="project" value="InterPro"/>
</dbReference>
<keyword evidence="4" id="KW-1003">Cell membrane</keyword>
<keyword evidence="7 11" id="KW-0472">Membrane</keyword>
<evidence type="ECO:0000259" key="12">
    <source>
        <dbReference type="Pfam" id="PF01514"/>
    </source>
</evidence>
<keyword evidence="14" id="KW-0966">Cell projection</keyword>
<reference evidence="14 15" key="1">
    <citation type="submission" date="2020-04" db="EMBL/GenBank/DDBJ databases">
        <title>MicrobeNet Type strains.</title>
        <authorList>
            <person name="Nicholson A.C."/>
        </authorList>
    </citation>
    <scope>NUCLEOTIDE SEQUENCE [LARGE SCALE GENOMIC DNA]</scope>
    <source>
        <strain evidence="14 15">ATCC BAA-788</strain>
    </source>
</reference>
<dbReference type="RefSeq" id="WP_168629999.1">
    <property type="nucleotide sequence ID" value="NZ_BONL01000001.1"/>
</dbReference>
<keyword evidence="8 9" id="KW-0975">Bacterial flagellum</keyword>
<organism evidence="14 15">
    <name type="scientific">Cellulomonas denverensis</name>
    <dbReference type="NCBI Taxonomy" id="264297"/>
    <lineage>
        <taxon>Bacteria</taxon>
        <taxon>Bacillati</taxon>
        <taxon>Actinomycetota</taxon>
        <taxon>Actinomycetes</taxon>
        <taxon>Micrococcales</taxon>
        <taxon>Cellulomonadaceae</taxon>
        <taxon>Cellulomonas</taxon>
    </lineage>
</organism>
<evidence type="ECO:0000256" key="1">
    <source>
        <dbReference type="ARBA" id="ARBA00004117"/>
    </source>
</evidence>
<dbReference type="GO" id="GO:0003774">
    <property type="term" value="F:cytoskeletal motor activity"/>
    <property type="evidence" value="ECO:0007669"/>
    <property type="project" value="InterPro"/>
</dbReference>
<dbReference type="InterPro" id="IPR000067">
    <property type="entry name" value="FlgMring_FliF"/>
</dbReference>
<dbReference type="PIRSF" id="PIRSF004862">
    <property type="entry name" value="FliF"/>
    <property type="match status" value="1"/>
</dbReference>
<comment type="caution">
    <text evidence="14">The sequence shown here is derived from an EMBL/GenBank/DDBJ whole genome shotgun (WGS) entry which is preliminary data.</text>
</comment>
<comment type="similarity">
    <text evidence="3 9">Belongs to the FliF family.</text>
</comment>
<dbReference type="InterPro" id="IPR043427">
    <property type="entry name" value="YscJ/FliF"/>
</dbReference>
<dbReference type="PANTHER" id="PTHR30046">
    <property type="entry name" value="FLAGELLAR M-RING PROTEIN"/>
    <property type="match status" value="1"/>
</dbReference>
<keyword evidence="14" id="KW-0969">Cilium</keyword>
<dbReference type="Pfam" id="PF08345">
    <property type="entry name" value="YscJ_FliF_C"/>
    <property type="match status" value="1"/>
</dbReference>
<evidence type="ECO:0000256" key="10">
    <source>
        <dbReference type="SAM" id="MobiDB-lite"/>
    </source>
</evidence>
<evidence type="ECO:0000256" key="4">
    <source>
        <dbReference type="ARBA" id="ARBA00022475"/>
    </source>
</evidence>
<name>A0A7X6KV70_9CELL</name>
<dbReference type="Gene3D" id="3.30.300.30">
    <property type="match status" value="1"/>
</dbReference>
<feature type="compositionally biased region" description="Low complexity" evidence="10">
    <location>
        <begin position="290"/>
        <end position="308"/>
    </location>
</feature>
<dbReference type="InterPro" id="IPR045851">
    <property type="entry name" value="AMP-bd_C_sf"/>
</dbReference>
<proteinExistence type="inferred from homology"/>
<feature type="transmembrane region" description="Helical" evidence="11">
    <location>
        <begin position="431"/>
        <end position="449"/>
    </location>
</feature>
<dbReference type="PRINTS" id="PR01009">
    <property type="entry name" value="FLGMRINGFLIF"/>
</dbReference>
<evidence type="ECO:0000313" key="15">
    <source>
        <dbReference type="Proteomes" id="UP000581206"/>
    </source>
</evidence>
<evidence type="ECO:0000256" key="6">
    <source>
        <dbReference type="ARBA" id="ARBA00022989"/>
    </source>
</evidence>
<dbReference type="InterPro" id="IPR013556">
    <property type="entry name" value="Flag_M-ring_C"/>
</dbReference>
<evidence type="ECO:0000256" key="11">
    <source>
        <dbReference type="SAM" id="Phobius"/>
    </source>
</evidence>
<feature type="domain" description="Flagellar M-ring N-terminal" evidence="12">
    <location>
        <begin position="46"/>
        <end position="221"/>
    </location>
</feature>
<sequence length="534" mass="54493">MPAQVKSLFGRLSAAVKQFSLPQRTFALIAVAALVLGGIALASWATKPTMSPLFSGLSAADASAVVDQLSSEGVQYELTDGGSTVLVPADQLYSMRLKLAAAGLPANEDGDGYSLLDGMSMTSSEFQQQTTYQRAIEGELAKTIGAMQGVDSASVKLALPTDSVFVSEQQDPTASVFIRTTAGSSLSTDQVEAIVHLVSAGIEGMKATDVAVIDASGQVLSAVGTGVAGASGNQTTTDYESRVTSAVQALLDQVLGAGKSAVTMAADLDYDQTQRTTEEFSAAQDVPPLASSTTTEEYTGTGSGTATGVLGPDNIAVPSGDGTGDGSYTSTSEDVNNAVNKVTEVTQQAPGSVRRQSLAVAVDTTAAAGIDMAQLTEMLSAAAGIDAERGDTISVQRMTFDTTGADAAADALAAADAEAAAAARGSLIRQAAIAGGLLLLVIIVAVVLARRSRRAKREALDIGELTTVMEPPADLPELEEPADIPPALPGPAEVDPVAESLAVKRAEISALADEQPGEVADLLRGWMSNPAGRR</sequence>
<evidence type="ECO:0000256" key="5">
    <source>
        <dbReference type="ARBA" id="ARBA00022692"/>
    </source>
</evidence>
<dbReference type="InterPro" id="IPR006182">
    <property type="entry name" value="FliF_N_dom"/>
</dbReference>
<gene>
    <name evidence="14" type="primary">fliF</name>
    <name evidence="14" type="ORF">HGA03_09305</name>
</gene>
<dbReference type="AlphaFoldDB" id="A0A7X6KV70"/>
<comment type="subcellular location">
    <subcellularLocation>
        <location evidence="1 9">Bacterial flagellum basal body</location>
    </subcellularLocation>
    <subcellularLocation>
        <location evidence="2">Cell membrane</location>
        <topology evidence="2">Multi-pass membrane protein</topology>
    </subcellularLocation>
</comment>
<protein>
    <recommendedName>
        <fullName evidence="9">Flagellar M-ring protein</fullName>
    </recommendedName>
</protein>
<dbReference type="EMBL" id="JAAXOX010000004">
    <property type="protein sequence ID" value="NKY22859.1"/>
    <property type="molecule type" value="Genomic_DNA"/>
</dbReference>
<accession>A0A7X6KV70</accession>
<feature type="region of interest" description="Disordered" evidence="10">
    <location>
        <begin position="475"/>
        <end position="495"/>
    </location>
</feature>
<evidence type="ECO:0000256" key="7">
    <source>
        <dbReference type="ARBA" id="ARBA00023136"/>
    </source>
</evidence>
<dbReference type="Pfam" id="PF01514">
    <property type="entry name" value="YscJ_FliF"/>
    <property type="match status" value="1"/>
</dbReference>
<feature type="region of interest" description="Disordered" evidence="10">
    <location>
        <begin position="284"/>
        <end position="332"/>
    </location>
</feature>
<comment type="function">
    <text evidence="9">The M ring may be actively involved in energy transduction.</text>
</comment>